<dbReference type="InterPro" id="IPR011090">
    <property type="entry name" value="Integr_conj_element_PFL4709"/>
</dbReference>
<organism evidence="2 3">
    <name type="scientific">Pseudomonas aeruginosa (strain UCBPP-PA14)</name>
    <dbReference type="NCBI Taxonomy" id="208963"/>
    <lineage>
        <taxon>Bacteria</taxon>
        <taxon>Pseudomonadati</taxon>
        <taxon>Pseudomonadota</taxon>
        <taxon>Gammaproteobacteria</taxon>
        <taxon>Pseudomonadales</taxon>
        <taxon>Pseudomonadaceae</taxon>
        <taxon>Pseudomonas</taxon>
    </lineage>
</organism>
<dbReference type="KEGG" id="pau:PA14_59980"/>
<feature type="chain" id="PRO_5030007813" description="TIGR03757 family integrating conjugative element protein" evidence="1">
    <location>
        <begin position="31"/>
        <end position="143"/>
    </location>
</feature>
<name>A0A0H2ZHI3_PSEAB</name>
<dbReference type="HOGENOM" id="CLU_126563_0_0_6"/>
<feature type="signal peptide" evidence="1">
    <location>
        <begin position="1"/>
        <end position="30"/>
    </location>
</feature>
<evidence type="ECO:0000256" key="1">
    <source>
        <dbReference type="SAM" id="SignalP"/>
    </source>
</evidence>
<evidence type="ECO:0000313" key="3">
    <source>
        <dbReference type="Proteomes" id="UP000000653"/>
    </source>
</evidence>
<accession>A0A0H2ZHI3</accession>
<sequence length="143" mass="15638">MPLHHSPPGRRPPTLAVGVLLVLLSSASQAETWVITDKAHPVSATGSSRVLFLDAQEHLEEQLTAALPQDPQHAQAAFKRLLQSPDGRRLQAELVKAQQDVADAWSLGVEKIPAVVVDRQYVVYGEPDVSRALELIAKARRSR</sequence>
<gene>
    <name evidence="2" type="ordered locus">PA14_59980</name>
</gene>
<dbReference type="BioCyc" id="PAER208963:G1G74-5064-MONOMER"/>
<dbReference type="EMBL" id="CP000438">
    <property type="protein sequence ID" value="ABJ13906.1"/>
    <property type="molecule type" value="Genomic_DNA"/>
</dbReference>
<keyword evidence="1" id="KW-0732">Signal</keyword>
<evidence type="ECO:0000313" key="2">
    <source>
        <dbReference type="EMBL" id="ABJ13906.1"/>
    </source>
</evidence>
<dbReference type="NCBIfam" id="TIGR03757">
    <property type="entry name" value="conj_TIGR03757"/>
    <property type="match status" value="1"/>
</dbReference>
<protein>
    <recommendedName>
        <fullName evidence="4">TIGR03757 family integrating conjugative element protein</fullName>
    </recommendedName>
</protein>
<dbReference type="Pfam" id="PF07511">
    <property type="entry name" value="DUF1525"/>
    <property type="match status" value="1"/>
</dbReference>
<proteinExistence type="predicted"/>
<dbReference type="AlphaFoldDB" id="A0A0H2ZHI3"/>
<dbReference type="RefSeq" id="WP_003141524.1">
    <property type="nucleotide sequence ID" value="NC_008463.1"/>
</dbReference>
<reference evidence="2 3" key="1">
    <citation type="journal article" date="2006" name="Genome Biol.">
        <title>Genomic analysis reveals that Pseudomonas aeruginosa virulence is combinatorial.</title>
        <authorList>
            <person name="Lee D.G."/>
            <person name="Urbach J.M."/>
            <person name="Wu G."/>
            <person name="Liberati N.T."/>
            <person name="Feinbaum R.L."/>
            <person name="Miyata S."/>
            <person name="Diggins L.T."/>
            <person name="He J."/>
            <person name="Saucier M."/>
            <person name="Deziel E."/>
            <person name="Friedman L."/>
            <person name="Li L."/>
            <person name="Grills G."/>
            <person name="Montgomery K."/>
            <person name="Kucherlapati R."/>
            <person name="Rahme L.G."/>
            <person name="Ausubel F.M."/>
        </authorList>
    </citation>
    <scope>NUCLEOTIDE SEQUENCE [LARGE SCALE GENOMIC DNA]</scope>
    <source>
        <strain evidence="2 3">UCBPP-PA14</strain>
    </source>
</reference>
<dbReference type="Proteomes" id="UP000000653">
    <property type="component" value="Chromosome"/>
</dbReference>
<evidence type="ECO:0008006" key="4">
    <source>
        <dbReference type="Google" id="ProtNLM"/>
    </source>
</evidence>